<evidence type="ECO:0000313" key="2">
    <source>
        <dbReference type="Proteomes" id="UP001597371"/>
    </source>
</evidence>
<sequence>MNDTPIPVFDGHNDTLLRLFLDGTGRAFDVFFEGGAPGHIDGPRARAGGLAGGLFAIFPPSLRDPALSTAMAASPYDLPLPEPLDRAVASDATLAMASILFRLEERSAGRLSVCRGVADIEAAMAAGRLAAVLHVEGAEAIGADLAMLDVLHAAGLRSIGPVWSRPNIFGHGVPMRYPSTPDTGPGLTEAGKRLVRRCNEKRILIDLSHLNEAGFDEVAGLSDAPLVATHSNAHALCPVSRNLTDRQLRVVADSRGVVGLNFATAFLRADGRMDEDTPLETLARHLDHLLTHLGEEGVALGSDFDGATVPCAIGDAAGLPKLLAHLAGAGFGRELVEKIAWRNWLDVLGRTWER</sequence>
<dbReference type="InterPro" id="IPR032466">
    <property type="entry name" value="Metal_Hydrolase"/>
</dbReference>
<comment type="caution">
    <text evidence="1">The sequence shown here is derived from an EMBL/GenBank/DDBJ whole genome shotgun (WGS) entry which is preliminary data.</text>
</comment>
<dbReference type="PANTHER" id="PTHR10443">
    <property type="entry name" value="MICROSOMAL DIPEPTIDASE"/>
    <property type="match status" value="1"/>
</dbReference>
<reference evidence="2" key="1">
    <citation type="journal article" date="2019" name="Int. J. Syst. Evol. Microbiol.">
        <title>The Global Catalogue of Microorganisms (GCM) 10K type strain sequencing project: providing services to taxonomists for standard genome sequencing and annotation.</title>
        <authorList>
            <consortium name="The Broad Institute Genomics Platform"/>
            <consortium name="The Broad Institute Genome Sequencing Center for Infectious Disease"/>
            <person name="Wu L."/>
            <person name="Ma J."/>
        </authorList>
    </citation>
    <scope>NUCLEOTIDE SEQUENCE [LARGE SCALE GENOMIC DNA]</scope>
    <source>
        <strain evidence="2">ZS-35-S2</strain>
    </source>
</reference>
<dbReference type="InterPro" id="IPR008257">
    <property type="entry name" value="Pept_M19"/>
</dbReference>
<dbReference type="SUPFAM" id="SSF51556">
    <property type="entry name" value="Metallo-dependent hydrolases"/>
    <property type="match status" value="1"/>
</dbReference>
<protein>
    <submittedName>
        <fullName evidence="1">Dipeptidase</fullName>
    </submittedName>
</protein>
<dbReference type="Proteomes" id="UP001597371">
    <property type="component" value="Unassembled WGS sequence"/>
</dbReference>
<dbReference type="CDD" id="cd01301">
    <property type="entry name" value="rDP_like"/>
    <property type="match status" value="1"/>
</dbReference>
<gene>
    <name evidence="1" type="ORF">ACFSKQ_05570</name>
</gene>
<name>A0ABW5CI25_9HYPH</name>
<evidence type="ECO:0000313" key="1">
    <source>
        <dbReference type="EMBL" id="MFD2236934.1"/>
    </source>
</evidence>
<keyword evidence="2" id="KW-1185">Reference proteome</keyword>
<proteinExistence type="predicted"/>
<dbReference type="PROSITE" id="PS51365">
    <property type="entry name" value="RENAL_DIPEPTIDASE_2"/>
    <property type="match status" value="1"/>
</dbReference>
<organism evidence="1 2">
    <name type="scientific">Aureimonas populi</name>
    <dbReference type="NCBI Taxonomy" id="1701758"/>
    <lineage>
        <taxon>Bacteria</taxon>
        <taxon>Pseudomonadati</taxon>
        <taxon>Pseudomonadota</taxon>
        <taxon>Alphaproteobacteria</taxon>
        <taxon>Hyphomicrobiales</taxon>
        <taxon>Aurantimonadaceae</taxon>
        <taxon>Aureimonas</taxon>
    </lineage>
</organism>
<accession>A0ABW5CI25</accession>
<dbReference type="Pfam" id="PF01244">
    <property type="entry name" value="Peptidase_M19"/>
    <property type="match status" value="1"/>
</dbReference>
<dbReference type="PANTHER" id="PTHR10443:SF12">
    <property type="entry name" value="DIPEPTIDASE"/>
    <property type="match status" value="1"/>
</dbReference>
<dbReference type="RefSeq" id="WP_209739537.1">
    <property type="nucleotide sequence ID" value="NZ_CP072611.1"/>
</dbReference>
<dbReference type="EMBL" id="JBHUIJ010000005">
    <property type="protein sequence ID" value="MFD2236934.1"/>
    <property type="molecule type" value="Genomic_DNA"/>
</dbReference>
<dbReference type="Gene3D" id="3.20.20.140">
    <property type="entry name" value="Metal-dependent hydrolases"/>
    <property type="match status" value="1"/>
</dbReference>